<reference evidence="1" key="1">
    <citation type="submission" date="2023-03" db="EMBL/GenBank/DDBJ databases">
        <authorList>
            <person name="Steffen K."/>
            <person name="Cardenas P."/>
        </authorList>
    </citation>
    <scope>NUCLEOTIDE SEQUENCE</scope>
</reference>
<name>A0AA35STM7_GEOBA</name>
<sequence length="419" mass="45685">MSPDSSAVKPAIQNLQTIYSDSESLAPVNNCYRFWVANRPFDADTSPDLFIRHTCLAMLCRLMAYRFLEPRPTDRVLWEVMSGDYFAGAGLSNFLGEDFFSWPFFRLSMGIGDDAFSLETAKSLMGALELLHLDQPDVELLSSLYQEFQGADGKPCPQLDLSIFEGNPSQTCIGPYCGDGNSLSRMVRAALDARLTAGQIPPDALLEVSGQFIGMTSDPLGANLASVAFLVALGEEVIEPHPPILIPVYMAHGINLPTERKDGDGSSIYIIDSAGGATLPERVATDPLYLDWLFGRLPNYLRGAALRLRAQPEDVAVQEVLNAWYNYLTSPKARTPIPDPLTPEAADVMVEAARILILQYVGGSGPGPLHLVRNAPAPLFASKRSFDMLLWPAEIARDDDLRSICAARFLGDDGQIVAA</sequence>
<dbReference type="AlphaFoldDB" id="A0AA35STM7"/>
<organism evidence="1 2">
    <name type="scientific">Geodia barretti</name>
    <name type="common">Barrett's horny sponge</name>
    <dbReference type="NCBI Taxonomy" id="519541"/>
    <lineage>
        <taxon>Eukaryota</taxon>
        <taxon>Metazoa</taxon>
        <taxon>Porifera</taxon>
        <taxon>Demospongiae</taxon>
        <taxon>Heteroscleromorpha</taxon>
        <taxon>Tetractinellida</taxon>
        <taxon>Astrophorina</taxon>
        <taxon>Geodiidae</taxon>
        <taxon>Geodia</taxon>
    </lineage>
</organism>
<comment type="caution">
    <text evidence="1">The sequence shown here is derived from an EMBL/GenBank/DDBJ whole genome shotgun (WGS) entry which is preliminary data.</text>
</comment>
<dbReference type="Proteomes" id="UP001174909">
    <property type="component" value="Unassembled WGS sequence"/>
</dbReference>
<evidence type="ECO:0000313" key="2">
    <source>
        <dbReference type="Proteomes" id="UP001174909"/>
    </source>
</evidence>
<accession>A0AA35STM7</accession>
<dbReference type="EMBL" id="CASHTH010002772">
    <property type="protein sequence ID" value="CAI8035122.1"/>
    <property type="molecule type" value="Genomic_DNA"/>
</dbReference>
<proteinExistence type="predicted"/>
<gene>
    <name evidence="1" type="ORF">GBAR_LOCUS19731</name>
</gene>
<keyword evidence="2" id="KW-1185">Reference proteome</keyword>
<evidence type="ECO:0000313" key="1">
    <source>
        <dbReference type="EMBL" id="CAI8035122.1"/>
    </source>
</evidence>
<protein>
    <submittedName>
        <fullName evidence="1">Uncharacterized protein</fullName>
    </submittedName>
</protein>